<dbReference type="EMBL" id="CP000789">
    <property type="protein sequence ID" value="ABU71984.1"/>
    <property type="molecule type" value="Genomic_DNA"/>
</dbReference>
<dbReference type="Proteomes" id="UP000008152">
    <property type="component" value="Chromosome I"/>
</dbReference>
<evidence type="ECO:0000313" key="2">
    <source>
        <dbReference type="EMBL" id="ABU71984.1"/>
    </source>
</evidence>
<dbReference type="AlphaFoldDB" id="A7MUI4"/>
<proteinExistence type="predicted"/>
<reference evidence="2 3" key="1">
    <citation type="submission" date="2007-08" db="EMBL/GenBank/DDBJ databases">
        <authorList>
            <consortium name="The Vibrio harveyi Genome Sequencing Project"/>
            <person name="Bassler B."/>
            <person name="Clifton S.W."/>
            <person name="Fulton L."/>
            <person name="Delehaunty K."/>
            <person name="Fronick C."/>
            <person name="Harrison M."/>
            <person name="Markivic C."/>
            <person name="Fulton R."/>
            <person name="Tin-Wollam A.-M."/>
            <person name="Shah N."/>
            <person name="Pepin K."/>
            <person name="Nash W."/>
            <person name="Thiruvilangam P."/>
            <person name="Bhonagiri V."/>
            <person name="Waters C."/>
            <person name="Tu K.C."/>
            <person name="Irgon J."/>
            <person name="Wilson R.K."/>
        </authorList>
    </citation>
    <scope>NUCLEOTIDE SEQUENCE [LARGE SCALE GENOMIC DNA]</scope>
    <source>
        <strain evidence="3">ATCC BAA-1116 / BB120</strain>
    </source>
</reference>
<evidence type="ECO:0000256" key="1">
    <source>
        <dbReference type="SAM" id="MobiDB-lite"/>
    </source>
</evidence>
<accession>A7MUI4</accession>
<dbReference type="PATRIC" id="fig|338187.25.peg.3154"/>
<organism evidence="2 3">
    <name type="scientific">Vibrio campbellii (strain ATCC BAA-1116)</name>
    <dbReference type="NCBI Taxonomy" id="2902295"/>
    <lineage>
        <taxon>Bacteria</taxon>
        <taxon>Pseudomonadati</taxon>
        <taxon>Pseudomonadota</taxon>
        <taxon>Gammaproteobacteria</taxon>
        <taxon>Vibrionales</taxon>
        <taxon>Vibrionaceae</taxon>
        <taxon>Vibrio</taxon>
    </lineage>
</organism>
<name>A7MUI4_VIBC1</name>
<sequence length="99" mass="11676">MQQNGFINIDKKPAIVERRDSEVSPFLLGDDQNLCLKWARSKVRLQHMDFTEKLRLREKAIEDLYFAEVDRKLIEALHEKQNQPVLPVPSERDEDDISQ</sequence>
<protein>
    <submittedName>
        <fullName evidence="2">Uncharacterized protein</fullName>
    </submittedName>
</protein>
<evidence type="ECO:0000313" key="3">
    <source>
        <dbReference type="Proteomes" id="UP000008152"/>
    </source>
</evidence>
<dbReference type="KEGG" id="vha:VIBHAR_03034"/>
<feature type="region of interest" description="Disordered" evidence="1">
    <location>
        <begin position="80"/>
        <end position="99"/>
    </location>
</feature>
<gene>
    <name evidence="2" type="ordered locus">VIBHAR_03034</name>
</gene>
<dbReference type="RefSeq" id="WP_012128550.1">
    <property type="nucleotide sequence ID" value="NC_009783.1"/>
</dbReference>